<sequence>MLEAFWIPLLPPFFLGLLLSWAVECLLLPRPAAPWRRPWAANFTHLGVWLIAFALELALFRRPYFAVANVLAIQLVIILVSRAKYQALQEPFVYPDFEYFTDAIKHPRLYLPFLGWWGALAAAGGYGLALWLGLAFEEPVAGRAISPGESLPTGFLLPKASLLLFYLTVIGLSALALLLVWRAGRWLTAEFDADTDLQRMGLMASLWAYARAERAPFEFPRQSTSFSIGTTHAGLPDLVCIQSESFFDARQAYDLVKSDVLAAFDRICSEGVAYGRLNVAARGANTVRTEFSFFSGLSSDELGVHQYNPYRRLARQGGLETLPKRLRGLGYRTICVHPYYGAFYRRDRVLPLLGFDELIDIKEFSAKDKAGAYVSDRALAAYVSRLLEVDDGAPRYIHVITMENHGPLHWEKVTDEDARNVLTKPLPTDCEDLVAYLRHLRNADAMFDELRSTLLKNNRPSGLCIFGDHVPIMPKVYSLLGPVSGTSNYVVWTNRLPTPKVGRQDMADNELASFFFGVTVLGKNRHLV</sequence>
<comment type="caution">
    <text evidence="8">The sequence shown here is derived from an EMBL/GenBank/DDBJ whole genome shotgun (WGS) entry which is preliminary data.</text>
</comment>
<dbReference type="Gene3D" id="3.40.720.10">
    <property type="entry name" value="Alkaline Phosphatase, subunit A"/>
    <property type="match status" value="1"/>
</dbReference>
<dbReference type="PANTHER" id="PTHR47371">
    <property type="entry name" value="LIPOTEICHOIC ACID SYNTHASE"/>
    <property type="match status" value="1"/>
</dbReference>
<accession>A0ABR4QUG1</accession>
<proteinExistence type="predicted"/>
<evidence type="ECO:0000256" key="4">
    <source>
        <dbReference type="ARBA" id="ARBA00022989"/>
    </source>
</evidence>
<evidence type="ECO:0000256" key="1">
    <source>
        <dbReference type="ARBA" id="ARBA00004651"/>
    </source>
</evidence>
<dbReference type="EC" id="3.1.6.-" evidence="8"/>
<dbReference type="Proteomes" id="UP000025748">
    <property type="component" value="Unassembled WGS sequence"/>
</dbReference>
<evidence type="ECO:0000256" key="3">
    <source>
        <dbReference type="ARBA" id="ARBA00022692"/>
    </source>
</evidence>
<dbReference type="PANTHER" id="PTHR47371:SF3">
    <property type="entry name" value="PHOSPHOGLYCEROL TRANSFERASE I"/>
    <property type="match status" value="1"/>
</dbReference>
<dbReference type="CDD" id="cd16015">
    <property type="entry name" value="LTA_synthase"/>
    <property type="match status" value="1"/>
</dbReference>
<dbReference type="EMBL" id="JHEM01000040">
    <property type="protein sequence ID" value="KCB21014.1"/>
    <property type="molecule type" value="Genomic_DNA"/>
</dbReference>
<organism evidence="8 9">
    <name type="scientific">Bordetella hinzii OH87 BAL007II</name>
    <dbReference type="NCBI Taxonomy" id="1331262"/>
    <lineage>
        <taxon>Bacteria</taxon>
        <taxon>Pseudomonadati</taxon>
        <taxon>Pseudomonadota</taxon>
        <taxon>Betaproteobacteria</taxon>
        <taxon>Burkholderiales</taxon>
        <taxon>Alcaligenaceae</taxon>
        <taxon>Bordetella</taxon>
    </lineage>
</organism>
<keyword evidence="3 6" id="KW-0812">Transmembrane</keyword>
<feature type="transmembrane region" description="Helical" evidence="6">
    <location>
        <begin position="39"/>
        <end position="58"/>
    </location>
</feature>
<comment type="subcellular location">
    <subcellularLocation>
        <location evidence="1">Cell membrane</location>
        <topology evidence="1">Multi-pass membrane protein</topology>
    </subcellularLocation>
</comment>
<feature type="transmembrane region" description="Helical" evidence="6">
    <location>
        <begin position="6"/>
        <end position="27"/>
    </location>
</feature>
<evidence type="ECO:0000256" key="6">
    <source>
        <dbReference type="SAM" id="Phobius"/>
    </source>
</evidence>
<dbReference type="InterPro" id="IPR017850">
    <property type="entry name" value="Alkaline_phosphatase_core_sf"/>
</dbReference>
<dbReference type="InterPro" id="IPR050448">
    <property type="entry name" value="OpgB/LTA_synthase_biosynth"/>
</dbReference>
<keyword evidence="4 6" id="KW-1133">Transmembrane helix</keyword>
<dbReference type="InterPro" id="IPR000917">
    <property type="entry name" value="Sulfatase_N"/>
</dbReference>
<keyword evidence="8" id="KW-0378">Hydrolase</keyword>
<evidence type="ECO:0000256" key="5">
    <source>
        <dbReference type="ARBA" id="ARBA00023136"/>
    </source>
</evidence>
<feature type="domain" description="Sulfatase N-terminal" evidence="7">
    <location>
        <begin position="236"/>
        <end position="516"/>
    </location>
</feature>
<evidence type="ECO:0000313" key="9">
    <source>
        <dbReference type="Proteomes" id="UP000025748"/>
    </source>
</evidence>
<keyword evidence="2" id="KW-1003">Cell membrane</keyword>
<feature type="transmembrane region" description="Helical" evidence="6">
    <location>
        <begin position="156"/>
        <end position="181"/>
    </location>
</feature>
<reference evidence="8 9" key="1">
    <citation type="submission" date="2014-03" db="EMBL/GenBank/DDBJ databases">
        <title>Genome sequence of Bordetella hinzii.</title>
        <authorList>
            <person name="Register K."/>
            <person name="Harvill E."/>
            <person name="Goodfield L.L."/>
            <person name="Ivanov Y.V."/>
            <person name="Meyer J.A."/>
            <person name="Muse S.J."/>
            <person name="Jacobs N."/>
            <person name="Bendor L."/>
            <person name="Smallridge W.E."/>
            <person name="Brinkac L.M."/>
            <person name="Sanka R."/>
            <person name="Kim M."/>
            <person name="Losada L."/>
        </authorList>
    </citation>
    <scope>NUCLEOTIDE SEQUENCE [LARGE SCALE GENOMIC DNA]</scope>
    <source>
        <strain evidence="8 9">OH87 BAL007II</strain>
    </source>
</reference>
<keyword evidence="5 6" id="KW-0472">Membrane</keyword>
<gene>
    <name evidence="8" type="ORF">L544_3914</name>
</gene>
<name>A0ABR4QUG1_9BORD</name>
<feature type="transmembrane region" description="Helical" evidence="6">
    <location>
        <begin position="114"/>
        <end position="136"/>
    </location>
</feature>
<protein>
    <submittedName>
        <fullName evidence="8">Arylsulfatase</fullName>
        <ecNumber evidence="8">3.1.6.-</ecNumber>
    </submittedName>
</protein>
<evidence type="ECO:0000256" key="2">
    <source>
        <dbReference type="ARBA" id="ARBA00022475"/>
    </source>
</evidence>
<evidence type="ECO:0000313" key="8">
    <source>
        <dbReference type="EMBL" id="KCB21014.1"/>
    </source>
</evidence>
<dbReference type="RefSeq" id="WP_080701670.1">
    <property type="nucleotide sequence ID" value="NZ_JHEM01000040.1"/>
</dbReference>
<dbReference type="GO" id="GO:0016787">
    <property type="term" value="F:hydrolase activity"/>
    <property type="evidence" value="ECO:0007669"/>
    <property type="project" value="UniProtKB-KW"/>
</dbReference>
<evidence type="ECO:0000259" key="7">
    <source>
        <dbReference type="Pfam" id="PF00884"/>
    </source>
</evidence>
<feature type="transmembrane region" description="Helical" evidence="6">
    <location>
        <begin position="64"/>
        <end position="81"/>
    </location>
</feature>
<keyword evidence="9" id="KW-1185">Reference proteome</keyword>
<dbReference type="SUPFAM" id="SSF53649">
    <property type="entry name" value="Alkaline phosphatase-like"/>
    <property type="match status" value="1"/>
</dbReference>
<dbReference type="Pfam" id="PF00884">
    <property type="entry name" value="Sulfatase"/>
    <property type="match status" value="1"/>
</dbReference>